<gene>
    <name evidence="1" type="ORF">TICRE_04920</name>
</gene>
<dbReference type="EMBL" id="LTDM01000006">
    <property type="protein sequence ID" value="OLS03498.1"/>
    <property type="molecule type" value="Genomic_DNA"/>
</dbReference>
<evidence type="ECO:0000313" key="1">
    <source>
        <dbReference type="EMBL" id="OLS03498.1"/>
    </source>
</evidence>
<proteinExistence type="predicted"/>
<dbReference type="AlphaFoldDB" id="A0A1U7M8H2"/>
<organism evidence="1 2">
    <name type="scientific">Tissierella creatinophila DSM 6911</name>
    <dbReference type="NCBI Taxonomy" id="1123403"/>
    <lineage>
        <taxon>Bacteria</taxon>
        <taxon>Bacillati</taxon>
        <taxon>Bacillota</taxon>
        <taxon>Tissierellia</taxon>
        <taxon>Tissierellales</taxon>
        <taxon>Tissierellaceae</taxon>
        <taxon>Tissierella</taxon>
    </lineage>
</organism>
<reference evidence="1 2" key="1">
    <citation type="submission" date="2016-02" db="EMBL/GenBank/DDBJ databases">
        <title>Genome sequence of Tissierella creatinophila DSM 6911.</title>
        <authorList>
            <person name="Poehlein A."/>
            <person name="Daniel R."/>
        </authorList>
    </citation>
    <scope>NUCLEOTIDE SEQUENCE [LARGE SCALE GENOMIC DNA]</scope>
    <source>
        <strain evidence="1 2">DSM 6911</strain>
    </source>
</reference>
<evidence type="ECO:0000313" key="2">
    <source>
        <dbReference type="Proteomes" id="UP000186112"/>
    </source>
</evidence>
<dbReference type="Proteomes" id="UP000186112">
    <property type="component" value="Unassembled WGS sequence"/>
</dbReference>
<dbReference type="RefSeq" id="WP_075724775.1">
    <property type="nucleotide sequence ID" value="NZ_LTDM01000006.1"/>
</dbReference>
<keyword evidence="2" id="KW-1185">Reference proteome</keyword>
<accession>A0A1U7M8H2</accession>
<name>A0A1U7M8H2_TISCR</name>
<comment type="caution">
    <text evidence="1">The sequence shown here is derived from an EMBL/GenBank/DDBJ whole genome shotgun (WGS) entry which is preliminary data.</text>
</comment>
<protein>
    <submittedName>
        <fullName evidence="1">Uncharacterized protein</fullName>
    </submittedName>
</protein>
<sequence>MRKIYLDRTEFTGAVFLEDAEIITAGTTIYSMNVNDRNDEYQRYANDYDIQFIFDDCIPPHLEFYTVPRVDIMAKDSRGGFIGTVGQPCDLESDATICYINKDLECFIISENGADFLSNIESWQNNLKPYDKITFYPSKAEAEMELEFIDLTEIGINEVNI</sequence>
<dbReference type="OrthoDB" id="2924046at2"/>